<comment type="caution">
    <text evidence="4">The sequence shown here is derived from an EMBL/GenBank/DDBJ whole genome shotgun (WGS) entry which is preliminary data.</text>
</comment>
<accession>A0AAV2IE75</accession>
<dbReference type="Proteomes" id="UP001497497">
    <property type="component" value="Unassembled WGS sequence"/>
</dbReference>
<feature type="compositionally biased region" description="Polar residues" evidence="1">
    <location>
        <begin position="669"/>
        <end position="678"/>
    </location>
</feature>
<dbReference type="EMBL" id="CAXITT010000618">
    <property type="protein sequence ID" value="CAL1544385.1"/>
    <property type="molecule type" value="Genomic_DNA"/>
</dbReference>
<evidence type="ECO:0000256" key="1">
    <source>
        <dbReference type="SAM" id="MobiDB-lite"/>
    </source>
</evidence>
<feature type="compositionally biased region" description="Polar residues" evidence="1">
    <location>
        <begin position="264"/>
        <end position="489"/>
    </location>
</feature>
<reference evidence="4 5" key="1">
    <citation type="submission" date="2024-04" db="EMBL/GenBank/DDBJ databases">
        <authorList>
            <consortium name="Genoscope - CEA"/>
            <person name="William W."/>
        </authorList>
    </citation>
    <scope>NUCLEOTIDE SEQUENCE [LARGE SCALE GENOMIC DNA]</scope>
</reference>
<evidence type="ECO:0000256" key="3">
    <source>
        <dbReference type="SAM" id="SignalP"/>
    </source>
</evidence>
<evidence type="ECO:0000256" key="2">
    <source>
        <dbReference type="SAM" id="Phobius"/>
    </source>
</evidence>
<feature type="transmembrane region" description="Helical" evidence="2">
    <location>
        <begin position="170"/>
        <end position="194"/>
    </location>
</feature>
<keyword evidence="2" id="KW-1133">Transmembrane helix</keyword>
<evidence type="ECO:0000313" key="5">
    <source>
        <dbReference type="Proteomes" id="UP001497497"/>
    </source>
</evidence>
<keyword evidence="2" id="KW-0812">Transmembrane</keyword>
<feature type="signal peptide" evidence="3">
    <location>
        <begin position="1"/>
        <end position="24"/>
    </location>
</feature>
<feature type="region of interest" description="Disordered" evidence="1">
    <location>
        <begin position="264"/>
        <end position="514"/>
    </location>
</feature>
<keyword evidence="3" id="KW-0732">Signal</keyword>
<feature type="region of interest" description="Disordered" evidence="1">
    <location>
        <begin position="120"/>
        <end position="143"/>
    </location>
</feature>
<dbReference type="AlphaFoldDB" id="A0AAV2IE75"/>
<keyword evidence="2" id="KW-0472">Membrane</keyword>
<feature type="chain" id="PRO_5043494866" evidence="3">
    <location>
        <begin position="25"/>
        <end position="735"/>
    </location>
</feature>
<feature type="compositionally biased region" description="Basic and acidic residues" evidence="1">
    <location>
        <begin position="127"/>
        <end position="139"/>
    </location>
</feature>
<feature type="compositionally biased region" description="Polar residues" evidence="1">
    <location>
        <begin position="543"/>
        <end position="562"/>
    </location>
</feature>
<feature type="region of interest" description="Disordered" evidence="1">
    <location>
        <begin position="543"/>
        <end position="570"/>
    </location>
</feature>
<gene>
    <name evidence="4" type="ORF">GSLYS_00017898001</name>
</gene>
<evidence type="ECO:0000313" key="4">
    <source>
        <dbReference type="EMBL" id="CAL1544385.1"/>
    </source>
</evidence>
<protein>
    <submittedName>
        <fullName evidence="4">Uncharacterized protein</fullName>
    </submittedName>
</protein>
<keyword evidence="5" id="KW-1185">Reference proteome</keyword>
<organism evidence="4 5">
    <name type="scientific">Lymnaea stagnalis</name>
    <name type="common">Great pond snail</name>
    <name type="synonym">Helix stagnalis</name>
    <dbReference type="NCBI Taxonomy" id="6523"/>
    <lineage>
        <taxon>Eukaryota</taxon>
        <taxon>Metazoa</taxon>
        <taxon>Spiralia</taxon>
        <taxon>Lophotrochozoa</taxon>
        <taxon>Mollusca</taxon>
        <taxon>Gastropoda</taxon>
        <taxon>Heterobranchia</taxon>
        <taxon>Euthyneura</taxon>
        <taxon>Panpulmonata</taxon>
        <taxon>Hygrophila</taxon>
        <taxon>Lymnaeoidea</taxon>
        <taxon>Lymnaeidae</taxon>
        <taxon>Lymnaea</taxon>
    </lineage>
</organism>
<proteinExistence type="predicted"/>
<name>A0AAV2IE75_LYMST</name>
<sequence>MKQDKVVVFLTSVLPLLAVQTVLCAQVGPSLNDIANIDCPAEQPFKCLPYGACCRGSEFCHSGLCESCFPRDVPESGLLAWCRDTGQHNVSSMRSRACRLACQDRYTSVQLAVIEDSGHTASNLLPPDHRGGNSQDGKENTSTLIPADTVSPALLRSKEEHADTTSQGIVVLNVSVVEIVLLVIALGAILLLIYSNRKPIGQKFSSFRKWISGTRDGDQQPLEIISCDVNSISSSAVTPGSAVDGCFHCGSICCARYVHTANDTPSSVVQTTHDTPSSVVQTTYDTPSNNGQSTIDTPSNNGQSTIDTPSNNGQTANDTPSSVVHTANYTPSSNGQTANDTPSSDVQTANYIPSSNGQTTDYTPSSNGQTTNYTPSSNGQSTNYTPSSNGQTANDTPSSDVQTTNYTPPSNGQSTNYTPSINGQIAINRPSSNGQIAINRPSSNGQIAIDRPSSNAQTVSDTLSCNEQTPKNTTSYDQQKAKNTTSPDQQKVFHNPSYDQQKAKNTKSPDQQAVFHNPSYDQQKAKNTTSPDQQKVFHNPSYDQQKAKNTTSPDQQAVSHTTSLDRHRDRDAQLGDGELLSATENTLNELKEHRLRAEQTGDESSYNSSSDCFKRISHRTIKSATNKATGDPLSLESGRPDDIDVNRLTPPSEHRESSRHLGSRESELTAHSPTNNRSAGADSPASDELPGAEATASAQGRNDPGEINEGTPLLDGEDGEDDINLHQKLQHRKAR</sequence>
<feature type="compositionally biased region" description="Basic and acidic residues" evidence="1">
    <location>
        <begin position="652"/>
        <end position="668"/>
    </location>
</feature>
<feature type="region of interest" description="Disordered" evidence="1">
    <location>
        <begin position="623"/>
        <end position="735"/>
    </location>
</feature>